<evidence type="ECO:0000313" key="2">
    <source>
        <dbReference type="EMBL" id="MFB9072832.1"/>
    </source>
</evidence>
<accession>A0ABV5G1L7</accession>
<feature type="region of interest" description="Disordered" evidence="1">
    <location>
        <begin position="1"/>
        <end position="70"/>
    </location>
</feature>
<sequence>MWSAHHNRRSRRASLKTAYQPESSLGVMEDHRAAVTQRSGPPPMSRSMGGTIRNSPVTPSREAELPDQHR</sequence>
<reference evidence="2 3" key="1">
    <citation type="submission" date="2024-09" db="EMBL/GenBank/DDBJ databases">
        <authorList>
            <person name="Sun Q."/>
            <person name="Mori K."/>
        </authorList>
    </citation>
    <scope>NUCLEOTIDE SEQUENCE [LARGE SCALE GENOMIC DNA]</scope>
    <source>
        <strain evidence="2 3">CCM 7609</strain>
    </source>
</reference>
<feature type="compositionally biased region" description="Basic and acidic residues" evidence="1">
    <location>
        <begin position="61"/>
        <end position="70"/>
    </location>
</feature>
<dbReference type="Proteomes" id="UP001589575">
    <property type="component" value="Unassembled WGS sequence"/>
</dbReference>
<name>A0ABV5G1L7_9MICC</name>
<keyword evidence="3" id="KW-1185">Reference proteome</keyword>
<comment type="caution">
    <text evidence="2">The sequence shown here is derived from an EMBL/GenBank/DDBJ whole genome shotgun (WGS) entry which is preliminary data.</text>
</comment>
<proteinExistence type="predicted"/>
<organism evidence="2 3">
    <name type="scientific">Citricoccus parietis</name>
    <dbReference type="NCBI Taxonomy" id="592307"/>
    <lineage>
        <taxon>Bacteria</taxon>
        <taxon>Bacillati</taxon>
        <taxon>Actinomycetota</taxon>
        <taxon>Actinomycetes</taxon>
        <taxon>Micrococcales</taxon>
        <taxon>Micrococcaceae</taxon>
        <taxon>Citricoccus</taxon>
    </lineage>
</organism>
<evidence type="ECO:0000256" key="1">
    <source>
        <dbReference type="SAM" id="MobiDB-lite"/>
    </source>
</evidence>
<protein>
    <submittedName>
        <fullName evidence="2">Uncharacterized protein</fullName>
    </submittedName>
</protein>
<dbReference type="EMBL" id="JBHMFI010000001">
    <property type="protein sequence ID" value="MFB9072832.1"/>
    <property type="molecule type" value="Genomic_DNA"/>
</dbReference>
<evidence type="ECO:0000313" key="3">
    <source>
        <dbReference type="Proteomes" id="UP001589575"/>
    </source>
</evidence>
<feature type="compositionally biased region" description="Basic residues" evidence="1">
    <location>
        <begin position="1"/>
        <end position="14"/>
    </location>
</feature>
<gene>
    <name evidence="2" type="ORF">ACFFX0_17140</name>
</gene>